<evidence type="ECO:0000259" key="4">
    <source>
        <dbReference type="SMART" id="SM00797"/>
    </source>
</evidence>
<keyword evidence="3" id="KW-0067">ATP-binding</keyword>
<evidence type="ECO:0000256" key="1">
    <source>
        <dbReference type="ARBA" id="ARBA00022741"/>
    </source>
</evidence>
<proteinExistence type="predicted"/>
<evidence type="ECO:0000256" key="3">
    <source>
        <dbReference type="ARBA" id="ARBA00022840"/>
    </source>
</evidence>
<dbReference type="Pfam" id="PF02626">
    <property type="entry name" value="CT_A_B"/>
    <property type="match status" value="1"/>
</dbReference>
<dbReference type="SUPFAM" id="SSF50891">
    <property type="entry name" value="Cyclophilin-like"/>
    <property type="match status" value="1"/>
</dbReference>
<evidence type="ECO:0000256" key="2">
    <source>
        <dbReference type="ARBA" id="ARBA00022801"/>
    </source>
</evidence>
<feature type="domain" description="Carboxyltransferase" evidence="4">
    <location>
        <begin position="2"/>
        <end position="118"/>
    </location>
</feature>
<keyword evidence="2" id="KW-0378">Hydrolase</keyword>
<accession>A0A6J7J8Q1</accession>
<dbReference type="InterPro" id="IPR052708">
    <property type="entry name" value="PxpC"/>
</dbReference>
<dbReference type="InterPro" id="IPR029000">
    <property type="entry name" value="Cyclophilin-like_dom_sf"/>
</dbReference>
<dbReference type="GO" id="GO:0005524">
    <property type="term" value="F:ATP binding"/>
    <property type="evidence" value="ECO:0007669"/>
    <property type="project" value="UniProtKB-KW"/>
</dbReference>
<dbReference type="InterPro" id="IPR003778">
    <property type="entry name" value="CT_A_B"/>
</dbReference>
<dbReference type="PANTHER" id="PTHR43309:SF3">
    <property type="entry name" value="5-OXOPROLINASE SUBUNIT C"/>
    <property type="match status" value="1"/>
</dbReference>
<dbReference type="Gene3D" id="2.40.100.10">
    <property type="entry name" value="Cyclophilin-like"/>
    <property type="match status" value="1"/>
</dbReference>
<dbReference type="EMBL" id="CAFBNF010000063">
    <property type="protein sequence ID" value="CAB4939585.1"/>
    <property type="molecule type" value="Genomic_DNA"/>
</dbReference>
<dbReference type="SMART" id="SM00797">
    <property type="entry name" value="AHS2"/>
    <property type="match status" value="1"/>
</dbReference>
<name>A0A6J7J8Q1_9ZZZZ</name>
<evidence type="ECO:0000313" key="5">
    <source>
        <dbReference type="EMBL" id="CAB4939585.1"/>
    </source>
</evidence>
<protein>
    <submittedName>
        <fullName evidence="5">Unannotated protein</fullName>
    </submittedName>
</protein>
<gene>
    <name evidence="5" type="ORF">UFOPK3773_00771</name>
</gene>
<keyword evidence="1" id="KW-0547">Nucleotide-binding</keyword>
<sequence length="118" mass="12235">MVPPRPLTALRVAPGPRADWFSPAAAHALTSTSWTVQPASDRTGVRLGGNALGRRIGDLPSEPTVIGAIQVPPDGQPIVLGPDAGVSGGYPVLAVVLDADVDALAQVRPGEQVRFRWA</sequence>
<dbReference type="GO" id="GO:0016787">
    <property type="term" value="F:hydrolase activity"/>
    <property type="evidence" value="ECO:0007669"/>
    <property type="project" value="UniProtKB-KW"/>
</dbReference>
<dbReference type="AlphaFoldDB" id="A0A6J7J8Q1"/>
<dbReference type="PANTHER" id="PTHR43309">
    <property type="entry name" value="5-OXOPROLINASE SUBUNIT C"/>
    <property type="match status" value="1"/>
</dbReference>
<reference evidence="5" key="1">
    <citation type="submission" date="2020-05" db="EMBL/GenBank/DDBJ databases">
        <authorList>
            <person name="Chiriac C."/>
            <person name="Salcher M."/>
            <person name="Ghai R."/>
            <person name="Kavagutti S V."/>
        </authorList>
    </citation>
    <scope>NUCLEOTIDE SEQUENCE</scope>
</reference>
<organism evidence="5">
    <name type="scientific">freshwater metagenome</name>
    <dbReference type="NCBI Taxonomy" id="449393"/>
    <lineage>
        <taxon>unclassified sequences</taxon>
        <taxon>metagenomes</taxon>
        <taxon>ecological metagenomes</taxon>
    </lineage>
</organism>